<comment type="caution">
    <text evidence="1">The sequence shown here is derived from an EMBL/GenBank/DDBJ whole genome shotgun (WGS) entry which is preliminary data.</text>
</comment>
<keyword evidence="2" id="KW-1185">Reference proteome</keyword>
<dbReference type="Proteomes" id="UP001519289">
    <property type="component" value="Unassembled WGS sequence"/>
</dbReference>
<proteinExistence type="predicted"/>
<dbReference type="InterPro" id="IPR036852">
    <property type="entry name" value="Peptidase_S8/S53_dom_sf"/>
</dbReference>
<protein>
    <submittedName>
        <fullName evidence="1">Uncharacterized protein</fullName>
    </submittedName>
</protein>
<evidence type="ECO:0000313" key="1">
    <source>
        <dbReference type="EMBL" id="MBP2018234.1"/>
    </source>
</evidence>
<dbReference type="SUPFAM" id="SSF52743">
    <property type="entry name" value="Subtilisin-like"/>
    <property type="match status" value="1"/>
</dbReference>
<gene>
    <name evidence="1" type="ORF">J2Z79_001635</name>
</gene>
<dbReference type="EMBL" id="JAGGLG010000011">
    <property type="protein sequence ID" value="MBP2018234.1"/>
    <property type="molecule type" value="Genomic_DNA"/>
</dbReference>
<evidence type="ECO:0000313" key="2">
    <source>
        <dbReference type="Proteomes" id="UP001519289"/>
    </source>
</evidence>
<organism evidence="1 2">
    <name type="scientific">Symbiobacterium terraclitae</name>
    <dbReference type="NCBI Taxonomy" id="557451"/>
    <lineage>
        <taxon>Bacteria</taxon>
        <taxon>Bacillati</taxon>
        <taxon>Bacillota</taxon>
        <taxon>Clostridia</taxon>
        <taxon>Eubacteriales</taxon>
        <taxon>Symbiobacteriaceae</taxon>
        <taxon>Symbiobacterium</taxon>
    </lineage>
</organism>
<accession>A0ABS4JRS9</accession>
<sequence length="87" mass="9713">MDSRTTASPTGQTDYAFDRHGGWSWAVPYLVGIYALGLQVDPDLSPERFYQAALETGSYTEFEHAGRTYRLGPIINPPALIERFKSS</sequence>
<reference evidence="1 2" key="1">
    <citation type="submission" date="2021-03" db="EMBL/GenBank/DDBJ databases">
        <title>Genomic Encyclopedia of Type Strains, Phase IV (KMG-IV): sequencing the most valuable type-strain genomes for metagenomic binning, comparative biology and taxonomic classification.</title>
        <authorList>
            <person name="Goeker M."/>
        </authorList>
    </citation>
    <scope>NUCLEOTIDE SEQUENCE [LARGE SCALE GENOMIC DNA]</scope>
    <source>
        <strain evidence="1 2">DSM 27138</strain>
    </source>
</reference>
<name>A0ABS4JRS9_9FIRM</name>